<dbReference type="InterPro" id="IPR013103">
    <property type="entry name" value="RVT_2"/>
</dbReference>
<evidence type="ECO:0000259" key="1">
    <source>
        <dbReference type="Pfam" id="PF07727"/>
    </source>
</evidence>
<evidence type="ECO:0000313" key="3">
    <source>
        <dbReference type="Proteomes" id="UP001227230"/>
    </source>
</evidence>
<feature type="domain" description="Reverse transcriptase Ty1/copia-type" evidence="1">
    <location>
        <begin position="12"/>
        <end position="158"/>
    </location>
</feature>
<dbReference type="Proteomes" id="UP001227230">
    <property type="component" value="Chromosome 19"/>
</dbReference>
<dbReference type="Pfam" id="PF07727">
    <property type="entry name" value="RVT_2"/>
    <property type="match status" value="1"/>
</dbReference>
<reference evidence="2 3" key="1">
    <citation type="journal article" date="2023" name="Hortic Res">
        <title>The complete reference genome for grapevine (Vitis vinifera L.) genetics and breeding.</title>
        <authorList>
            <person name="Shi X."/>
            <person name="Cao S."/>
            <person name="Wang X."/>
            <person name="Huang S."/>
            <person name="Wang Y."/>
            <person name="Liu Z."/>
            <person name="Liu W."/>
            <person name="Leng X."/>
            <person name="Peng Y."/>
            <person name="Wang N."/>
            <person name="Wang Y."/>
            <person name="Ma Z."/>
            <person name="Xu X."/>
            <person name="Zhang F."/>
            <person name="Xue H."/>
            <person name="Zhong H."/>
            <person name="Wang Y."/>
            <person name="Zhang K."/>
            <person name="Velt A."/>
            <person name="Avia K."/>
            <person name="Holtgrawe D."/>
            <person name="Grimplet J."/>
            <person name="Matus J.T."/>
            <person name="Ware D."/>
            <person name="Wu X."/>
            <person name="Wang H."/>
            <person name="Liu C."/>
            <person name="Fang Y."/>
            <person name="Rustenholz C."/>
            <person name="Cheng Z."/>
            <person name="Xiao H."/>
            <person name="Zhou Y."/>
        </authorList>
    </citation>
    <scope>NUCLEOTIDE SEQUENCE [LARGE SCALE GENOMIC DNA]</scope>
    <source>
        <strain evidence="3">cv. Pinot noir / PN40024</strain>
        <tissue evidence="2">Leaf</tissue>
    </source>
</reference>
<dbReference type="SUPFAM" id="SSF56672">
    <property type="entry name" value="DNA/RNA polymerases"/>
    <property type="match status" value="1"/>
</dbReference>
<gene>
    <name evidence="2" type="ORF">VitviT2T_030010</name>
</gene>
<dbReference type="InterPro" id="IPR043502">
    <property type="entry name" value="DNA/RNA_pol_sf"/>
</dbReference>
<dbReference type="EMBL" id="CP126666">
    <property type="protein sequence ID" value="WKA12645.1"/>
    <property type="molecule type" value="Genomic_DNA"/>
</dbReference>
<organism evidence="2 3">
    <name type="scientific">Vitis vinifera</name>
    <name type="common">Grape</name>
    <dbReference type="NCBI Taxonomy" id="29760"/>
    <lineage>
        <taxon>Eukaryota</taxon>
        <taxon>Viridiplantae</taxon>
        <taxon>Streptophyta</taxon>
        <taxon>Embryophyta</taxon>
        <taxon>Tracheophyta</taxon>
        <taxon>Spermatophyta</taxon>
        <taxon>Magnoliopsida</taxon>
        <taxon>eudicotyledons</taxon>
        <taxon>Gunneridae</taxon>
        <taxon>Pentapetalae</taxon>
        <taxon>rosids</taxon>
        <taxon>Vitales</taxon>
        <taxon>Vitaceae</taxon>
        <taxon>Viteae</taxon>
        <taxon>Vitis</taxon>
    </lineage>
</organism>
<keyword evidence="3" id="KW-1185">Reference proteome</keyword>
<accession>A0ABY9E0Z2</accession>
<evidence type="ECO:0000313" key="2">
    <source>
        <dbReference type="EMBL" id="WKA12645.1"/>
    </source>
</evidence>
<name>A0ABY9E0Z2_VITVI</name>
<protein>
    <recommendedName>
        <fullName evidence="1">Reverse transcriptase Ty1/copia-type domain-containing protein</fullName>
    </recommendedName>
</protein>
<proteinExistence type="predicted"/>
<sequence>MKDDFQALQRNITWSLVTLPHGRKSIGCQWVFKIKDKHDGIVKHYKARLVAKGYHQMVGFHFIETFSSIVKPTIIRTVLTITLSPTLSPTWSIYQLDINNNFLNGVLYEKVFMDQPPEFKDPKCPHVVRKLHKVFYGLKQAPCVWFEKLTIVLHSFGFI</sequence>